<evidence type="ECO:0000313" key="3">
    <source>
        <dbReference type="Proteomes" id="UP000708208"/>
    </source>
</evidence>
<dbReference type="EMBL" id="CAJVCH010243318">
    <property type="protein sequence ID" value="CAG7733118.1"/>
    <property type="molecule type" value="Genomic_DNA"/>
</dbReference>
<sequence length="133" mass="15288">MHISRESHCQNVRDCLQCVSERLKWITLLNQTNCCAEDLSKLDIVFVSIVTEPKDCPTRLNTSVIVPTVLGVLLLILTILCAGILFRKISQKRNMSQSTTHLSSFNNRHNYDIPMEFVNIIELQEMRVEEIPM</sequence>
<accession>A0A8J2K4D4</accession>
<gene>
    <name evidence="2" type="ORF">AFUS01_LOCUS21584</name>
</gene>
<keyword evidence="1" id="KW-0472">Membrane</keyword>
<organism evidence="2 3">
    <name type="scientific">Allacma fusca</name>
    <dbReference type="NCBI Taxonomy" id="39272"/>
    <lineage>
        <taxon>Eukaryota</taxon>
        <taxon>Metazoa</taxon>
        <taxon>Ecdysozoa</taxon>
        <taxon>Arthropoda</taxon>
        <taxon>Hexapoda</taxon>
        <taxon>Collembola</taxon>
        <taxon>Symphypleona</taxon>
        <taxon>Sminthuridae</taxon>
        <taxon>Allacma</taxon>
    </lineage>
</organism>
<dbReference type="AlphaFoldDB" id="A0A8J2K4D4"/>
<keyword evidence="1" id="KW-1133">Transmembrane helix</keyword>
<reference evidence="2" key="1">
    <citation type="submission" date="2021-06" db="EMBL/GenBank/DDBJ databases">
        <authorList>
            <person name="Hodson N. C."/>
            <person name="Mongue J. A."/>
            <person name="Jaron S. K."/>
        </authorList>
    </citation>
    <scope>NUCLEOTIDE SEQUENCE</scope>
</reference>
<proteinExistence type="predicted"/>
<protein>
    <submittedName>
        <fullName evidence="2">Uncharacterized protein</fullName>
    </submittedName>
</protein>
<keyword evidence="3" id="KW-1185">Reference proteome</keyword>
<comment type="caution">
    <text evidence="2">The sequence shown here is derived from an EMBL/GenBank/DDBJ whole genome shotgun (WGS) entry which is preliminary data.</text>
</comment>
<name>A0A8J2K4D4_9HEXA</name>
<dbReference type="Proteomes" id="UP000708208">
    <property type="component" value="Unassembled WGS sequence"/>
</dbReference>
<evidence type="ECO:0000256" key="1">
    <source>
        <dbReference type="SAM" id="Phobius"/>
    </source>
</evidence>
<evidence type="ECO:0000313" key="2">
    <source>
        <dbReference type="EMBL" id="CAG7733118.1"/>
    </source>
</evidence>
<keyword evidence="1" id="KW-0812">Transmembrane</keyword>
<feature type="transmembrane region" description="Helical" evidence="1">
    <location>
        <begin position="64"/>
        <end position="86"/>
    </location>
</feature>